<protein>
    <submittedName>
        <fullName evidence="18">Histone-lysine N-methyltransferase</fullName>
    </submittedName>
</protein>
<keyword evidence="8 12" id="KW-0863">Zinc-finger</keyword>
<name>A0A1W0A660_9STRA</name>
<organism evidence="18 19">
    <name type="scientific">Thraustotheca clavata</name>
    <dbReference type="NCBI Taxonomy" id="74557"/>
    <lineage>
        <taxon>Eukaryota</taxon>
        <taxon>Sar</taxon>
        <taxon>Stramenopiles</taxon>
        <taxon>Oomycota</taxon>
        <taxon>Saprolegniomycetes</taxon>
        <taxon>Saprolegniales</taxon>
        <taxon>Achlyaceae</taxon>
        <taxon>Thraustotheca</taxon>
    </lineage>
</organism>
<dbReference type="GO" id="GO:0008270">
    <property type="term" value="F:zinc ion binding"/>
    <property type="evidence" value="ECO:0007669"/>
    <property type="project" value="UniProtKB-KW"/>
</dbReference>
<dbReference type="PROSITE" id="PS50868">
    <property type="entry name" value="POST_SET"/>
    <property type="match status" value="1"/>
</dbReference>
<evidence type="ECO:0000256" key="10">
    <source>
        <dbReference type="ARBA" id="ARBA00022853"/>
    </source>
</evidence>
<evidence type="ECO:0000256" key="8">
    <source>
        <dbReference type="ARBA" id="ARBA00022771"/>
    </source>
</evidence>
<keyword evidence="7" id="KW-0479">Metal-binding</keyword>
<dbReference type="Pfam" id="PF22908">
    <property type="entry name" value="PHD_NSD"/>
    <property type="match status" value="1"/>
</dbReference>
<dbReference type="AlphaFoldDB" id="A0A1W0A660"/>
<evidence type="ECO:0000256" key="3">
    <source>
        <dbReference type="ARBA" id="ARBA00022454"/>
    </source>
</evidence>
<dbReference type="InterPro" id="IPR006560">
    <property type="entry name" value="AWS_dom"/>
</dbReference>
<evidence type="ECO:0000259" key="15">
    <source>
        <dbReference type="PROSITE" id="PS50280"/>
    </source>
</evidence>
<dbReference type="InterPro" id="IPR055198">
    <property type="entry name" value="NSD_PHD"/>
</dbReference>
<evidence type="ECO:0000313" key="18">
    <source>
        <dbReference type="EMBL" id="OQS05520.1"/>
    </source>
</evidence>
<evidence type="ECO:0000256" key="1">
    <source>
        <dbReference type="ARBA" id="ARBA00004123"/>
    </source>
</evidence>
<dbReference type="GO" id="GO:0032259">
    <property type="term" value="P:methylation"/>
    <property type="evidence" value="ECO:0007669"/>
    <property type="project" value="UniProtKB-KW"/>
</dbReference>
<evidence type="ECO:0000256" key="11">
    <source>
        <dbReference type="ARBA" id="ARBA00023242"/>
    </source>
</evidence>
<gene>
    <name evidence="18" type="ORF">THRCLA_02373</name>
</gene>
<evidence type="ECO:0000256" key="2">
    <source>
        <dbReference type="ARBA" id="ARBA00004286"/>
    </source>
</evidence>
<dbReference type="SMART" id="SM00508">
    <property type="entry name" value="PostSET"/>
    <property type="match status" value="1"/>
</dbReference>
<dbReference type="PROSITE" id="PS01359">
    <property type="entry name" value="ZF_PHD_1"/>
    <property type="match status" value="1"/>
</dbReference>
<dbReference type="OrthoDB" id="422362at2759"/>
<feature type="domain" description="AWS" evidence="17">
    <location>
        <begin position="648"/>
        <end position="707"/>
    </location>
</feature>
<comment type="subcellular location">
    <subcellularLocation>
        <location evidence="2">Chromosome</location>
    </subcellularLocation>
    <subcellularLocation>
        <location evidence="1">Nucleus</location>
    </subcellularLocation>
</comment>
<dbReference type="EMBL" id="JNBS01000448">
    <property type="protein sequence ID" value="OQS05520.1"/>
    <property type="molecule type" value="Genomic_DNA"/>
</dbReference>
<dbReference type="InterPro" id="IPR001214">
    <property type="entry name" value="SET_dom"/>
</dbReference>
<dbReference type="SUPFAM" id="SSF57903">
    <property type="entry name" value="FYVE/PHD zinc finger"/>
    <property type="match status" value="1"/>
</dbReference>
<dbReference type="CDD" id="cd10531">
    <property type="entry name" value="SET_SETD2-like"/>
    <property type="match status" value="1"/>
</dbReference>
<feature type="domain" description="SET" evidence="15">
    <location>
        <begin position="709"/>
        <end position="823"/>
    </location>
</feature>
<evidence type="ECO:0000256" key="6">
    <source>
        <dbReference type="ARBA" id="ARBA00022691"/>
    </source>
</evidence>
<feature type="region of interest" description="Disordered" evidence="13">
    <location>
        <begin position="56"/>
        <end position="86"/>
    </location>
</feature>
<dbReference type="GO" id="GO:0005694">
    <property type="term" value="C:chromosome"/>
    <property type="evidence" value="ECO:0007669"/>
    <property type="project" value="UniProtKB-SubCell"/>
</dbReference>
<dbReference type="SMART" id="SM00249">
    <property type="entry name" value="PHD"/>
    <property type="match status" value="3"/>
</dbReference>
<dbReference type="STRING" id="74557.A0A1W0A660"/>
<dbReference type="Pfam" id="PF00628">
    <property type="entry name" value="PHD"/>
    <property type="match status" value="1"/>
</dbReference>
<keyword evidence="3" id="KW-0158">Chromosome</keyword>
<evidence type="ECO:0000259" key="16">
    <source>
        <dbReference type="PROSITE" id="PS50868"/>
    </source>
</evidence>
<dbReference type="InterPro" id="IPR011011">
    <property type="entry name" value="Znf_FYVE_PHD"/>
</dbReference>
<evidence type="ECO:0000313" key="19">
    <source>
        <dbReference type="Proteomes" id="UP000243217"/>
    </source>
</evidence>
<evidence type="ECO:0000256" key="9">
    <source>
        <dbReference type="ARBA" id="ARBA00022833"/>
    </source>
</evidence>
<dbReference type="GO" id="GO:0005634">
    <property type="term" value="C:nucleus"/>
    <property type="evidence" value="ECO:0007669"/>
    <property type="project" value="UniProtKB-SubCell"/>
</dbReference>
<dbReference type="PROSITE" id="PS50280">
    <property type="entry name" value="SET"/>
    <property type="match status" value="1"/>
</dbReference>
<feature type="region of interest" description="Disordered" evidence="13">
    <location>
        <begin position="846"/>
        <end position="927"/>
    </location>
</feature>
<feature type="domain" description="PHD-type" evidence="14">
    <location>
        <begin position="408"/>
        <end position="463"/>
    </location>
</feature>
<evidence type="ECO:0000256" key="4">
    <source>
        <dbReference type="ARBA" id="ARBA00022603"/>
    </source>
</evidence>
<dbReference type="SMART" id="SM00317">
    <property type="entry name" value="SET"/>
    <property type="match status" value="1"/>
</dbReference>
<dbReference type="InterPro" id="IPR019786">
    <property type="entry name" value="Zinc_finger_PHD-type_CS"/>
</dbReference>
<accession>A0A1W0A660</accession>
<feature type="compositionally biased region" description="Basic residues" evidence="13">
    <location>
        <begin position="860"/>
        <end position="876"/>
    </location>
</feature>
<dbReference type="InterPro" id="IPR003616">
    <property type="entry name" value="Post-SET_dom"/>
</dbReference>
<evidence type="ECO:0000256" key="5">
    <source>
        <dbReference type="ARBA" id="ARBA00022679"/>
    </source>
</evidence>
<keyword evidence="11" id="KW-0539">Nucleus</keyword>
<dbReference type="GO" id="GO:0042054">
    <property type="term" value="F:histone methyltransferase activity"/>
    <property type="evidence" value="ECO:0007669"/>
    <property type="project" value="InterPro"/>
</dbReference>
<reference evidence="18 19" key="1">
    <citation type="journal article" date="2014" name="Genome Biol. Evol.">
        <title>The secreted proteins of Achlya hypogyna and Thraustotheca clavata identify the ancestral oomycete secretome and reveal gene acquisitions by horizontal gene transfer.</title>
        <authorList>
            <person name="Misner I."/>
            <person name="Blouin N."/>
            <person name="Leonard G."/>
            <person name="Richards T.A."/>
            <person name="Lane C.E."/>
        </authorList>
    </citation>
    <scope>NUCLEOTIDE SEQUENCE [LARGE SCALE GENOMIC DNA]</scope>
    <source>
        <strain evidence="18 19">ATCC 34112</strain>
    </source>
</reference>
<dbReference type="SUPFAM" id="SSF82199">
    <property type="entry name" value="SET domain"/>
    <property type="match status" value="1"/>
</dbReference>
<evidence type="ECO:0000259" key="14">
    <source>
        <dbReference type="PROSITE" id="PS50016"/>
    </source>
</evidence>
<keyword evidence="5 18" id="KW-0808">Transferase</keyword>
<dbReference type="PANTHER" id="PTHR22884">
    <property type="entry name" value="SET DOMAIN PROTEINS"/>
    <property type="match status" value="1"/>
</dbReference>
<dbReference type="Gene3D" id="3.30.40.10">
    <property type="entry name" value="Zinc/RING finger domain, C3HC4 (zinc finger)"/>
    <property type="match status" value="2"/>
</dbReference>
<dbReference type="InterPro" id="IPR050777">
    <property type="entry name" value="SET2_Histone-Lys_MeTrsfase"/>
</dbReference>
<feature type="domain" description="Post-SET" evidence="16">
    <location>
        <begin position="830"/>
        <end position="846"/>
    </location>
</feature>
<keyword evidence="6" id="KW-0949">S-adenosyl-L-methionine</keyword>
<feature type="compositionally biased region" description="Basic and acidic residues" evidence="13">
    <location>
        <begin position="229"/>
        <end position="238"/>
    </location>
</feature>
<keyword evidence="19" id="KW-1185">Reference proteome</keyword>
<dbReference type="InterPro" id="IPR019787">
    <property type="entry name" value="Znf_PHD-finger"/>
</dbReference>
<feature type="compositionally biased region" description="Polar residues" evidence="13">
    <location>
        <begin position="1048"/>
        <end position="1066"/>
    </location>
</feature>
<sequence>MKQSSMWDYLPAPPAKIALPTLTQPMQEPPQDYNNAMPRAFLNSVIAPKQEIDAVENTPMSEEKIEGTMTETSTEKNAPRSSNLLSGLLNADEPTEELPKEEPEPVFKHHVADPEFVKSLKVGDLLDVKCLEDYYWYNSQVLGFEDGWILITFRGFSKKYDRYYSLDQWDCLAPEGTYAPKFDPTIHRPQKALRAPSSELAEAMALKEKQKREKSPTATTTTAKKRVSVKKEKKEKTTTVKKSRSAPMDPNNDQPPTKVSKINDYFGAIESAPQTSHNSMPPMPGISYPMVIPPSPESKAPSLELTTPSMAPSPNTTTQSIALSPNTTTQSIIASPDISSPSADPLPSVRYPKAITEAVKPVAEKSEPEEPYVYKGKLISELIEAMTNAAIKRTAALAAAPLKCTTDRELCELCLELEDEELTNLVYCDGPCQRVFHQGCLGIDATTDLSSTDPFYCDSCTAKEADCFLCGATGTINEDVICCNMKSCGRFYHVTCLVSNSLTKIFANGNFTCPAHCCATCDFKGKLFGCMLCPRSYHPQCVPPSARYNNVALICGKHNRSRPLPKVPDYHITLDGELILRDGKIRFPELYIPKTVPAFEDDIDKNHFRLGSHILDEYSTQVQHRPPKYQKLRKNKYLFKPPKNPDLEDMPMCICKDKCGDDCINRVSFVECVGSGRDGIFGKTKRERMFNCNVGPGCGNRAMQEANIPATKIIPCGSKGFGLKTLVPIKAGELVIEYVGEVITEEMKKQRLNELQDINWYIMQLTHNEFLDGRYKGSESRFINHSCEPNCHLLKWDVGEHKRIAITALRDIEAEEELSYDYQMETTAAAAFTCYCGAPSCRGTMAPDNFNKPKGEKVKKADKKPVKKAKKSRRKLKTEASGAQPAMASSPVVDERMDSIDASTATSPADEGTEDVNMSAQGQAEDDATQALSTLSLATTTQHVDQLKAWAKTLISTTVTAEVILQMTQAPTNKMPTSSPPELLPSQALYAMQTTPALPSELLPSQPLFTMQTTPAPCRAPQDPAVMCANTLTMTEVLTEDDPMGETSEASATEDTISEVSPSKTMEGSPLRMVALDDLSNPLLQATEQETIENAVRNCI</sequence>
<comment type="caution">
    <text evidence="18">The sequence shown here is derived from an EMBL/GenBank/DDBJ whole genome shotgun (WGS) entry which is preliminary data.</text>
</comment>
<evidence type="ECO:0000256" key="13">
    <source>
        <dbReference type="SAM" id="MobiDB-lite"/>
    </source>
</evidence>
<proteinExistence type="predicted"/>
<feature type="region of interest" description="Disordered" evidence="13">
    <location>
        <begin position="205"/>
        <end position="259"/>
    </location>
</feature>
<dbReference type="InterPro" id="IPR013083">
    <property type="entry name" value="Znf_RING/FYVE/PHD"/>
</dbReference>
<feature type="region of interest" description="Disordered" evidence="13">
    <location>
        <begin position="1040"/>
        <end position="1068"/>
    </location>
</feature>
<evidence type="ECO:0000256" key="12">
    <source>
        <dbReference type="PROSITE-ProRule" id="PRU00146"/>
    </source>
</evidence>
<dbReference type="InterPro" id="IPR046341">
    <property type="entry name" value="SET_dom_sf"/>
</dbReference>
<dbReference type="Pfam" id="PF00856">
    <property type="entry name" value="SET"/>
    <property type="match status" value="1"/>
</dbReference>
<feature type="compositionally biased region" description="Basic and acidic residues" evidence="13">
    <location>
        <begin position="205"/>
        <end position="215"/>
    </location>
</feature>
<keyword evidence="10" id="KW-0156">Chromatin regulator</keyword>
<evidence type="ECO:0000259" key="17">
    <source>
        <dbReference type="PROSITE" id="PS51215"/>
    </source>
</evidence>
<dbReference type="PROSITE" id="PS51215">
    <property type="entry name" value="AWS"/>
    <property type="match status" value="1"/>
</dbReference>
<dbReference type="InterPro" id="IPR001965">
    <property type="entry name" value="Znf_PHD"/>
</dbReference>
<dbReference type="Proteomes" id="UP000243217">
    <property type="component" value="Unassembled WGS sequence"/>
</dbReference>
<dbReference type="CDD" id="cd15566">
    <property type="entry name" value="PHD3_NSD"/>
    <property type="match status" value="1"/>
</dbReference>
<dbReference type="CDD" id="cd15565">
    <property type="entry name" value="PHD2_NSD"/>
    <property type="match status" value="1"/>
</dbReference>
<keyword evidence="4 18" id="KW-0489">Methyltransferase</keyword>
<dbReference type="Gene3D" id="2.170.270.10">
    <property type="entry name" value="SET domain"/>
    <property type="match status" value="1"/>
</dbReference>
<keyword evidence="9" id="KW-0862">Zinc</keyword>
<evidence type="ECO:0000256" key="7">
    <source>
        <dbReference type="ARBA" id="ARBA00022723"/>
    </source>
</evidence>
<dbReference type="PROSITE" id="PS50016">
    <property type="entry name" value="ZF_PHD_2"/>
    <property type="match status" value="1"/>
</dbReference>